<evidence type="ECO:0000313" key="2">
    <source>
        <dbReference type="EMBL" id="PKI53868.1"/>
    </source>
</evidence>
<dbReference type="Proteomes" id="UP000233551">
    <property type="component" value="Unassembled WGS sequence"/>
</dbReference>
<name>A0A2I0JC84_PUNGR</name>
<proteinExistence type="predicted"/>
<dbReference type="EMBL" id="PGOL01001825">
    <property type="protein sequence ID" value="PKI53868.1"/>
    <property type="molecule type" value="Genomic_DNA"/>
</dbReference>
<protein>
    <submittedName>
        <fullName evidence="2">Uncharacterized protein</fullName>
    </submittedName>
</protein>
<keyword evidence="3" id="KW-1185">Reference proteome</keyword>
<organism evidence="2 3">
    <name type="scientific">Punica granatum</name>
    <name type="common">Pomegranate</name>
    <dbReference type="NCBI Taxonomy" id="22663"/>
    <lineage>
        <taxon>Eukaryota</taxon>
        <taxon>Viridiplantae</taxon>
        <taxon>Streptophyta</taxon>
        <taxon>Embryophyta</taxon>
        <taxon>Tracheophyta</taxon>
        <taxon>Spermatophyta</taxon>
        <taxon>Magnoliopsida</taxon>
        <taxon>eudicotyledons</taxon>
        <taxon>Gunneridae</taxon>
        <taxon>Pentapetalae</taxon>
        <taxon>rosids</taxon>
        <taxon>malvids</taxon>
        <taxon>Myrtales</taxon>
        <taxon>Lythraceae</taxon>
        <taxon>Punica</taxon>
    </lineage>
</organism>
<dbReference type="AlphaFoldDB" id="A0A2I0JC84"/>
<comment type="caution">
    <text evidence="2">The sequence shown here is derived from an EMBL/GenBank/DDBJ whole genome shotgun (WGS) entry which is preliminary data.</text>
</comment>
<evidence type="ECO:0000256" key="1">
    <source>
        <dbReference type="SAM" id="MobiDB-lite"/>
    </source>
</evidence>
<feature type="region of interest" description="Disordered" evidence="1">
    <location>
        <begin position="49"/>
        <end position="77"/>
    </location>
</feature>
<feature type="compositionally biased region" description="Basic residues" evidence="1">
    <location>
        <begin position="57"/>
        <end position="77"/>
    </location>
</feature>
<gene>
    <name evidence="2" type="ORF">CRG98_025763</name>
</gene>
<sequence length="77" mass="8934">MWHCSVSSTTAGTSGSWGKQQPILAQLKGRCREVEVLCGGNNGGKRWEGQLSAFFSRKQRQRRRRKPKQSRCWKQRR</sequence>
<accession>A0A2I0JC84</accession>
<evidence type="ECO:0000313" key="3">
    <source>
        <dbReference type="Proteomes" id="UP000233551"/>
    </source>
</evidence>
<reference evidence="2 3" key="1">
    <citation type="submission" date="2017-11" db="EMBL/GenBank/DDBJ databases">
        <title>De-novo sequencing of pomegranate (Punica granatum L.) genome.</title>
        <authorList>
            <person name="Akparov Z."/>
            <person name="Amiraslanov A."/>
            <person name="Hajiyeva S."/>
            <person name="Abbasov M."/>
            <person name="Kaur K."/>
            <person name="Hamwieh A."/>
            <person name="Solovyev V."/>
            <person name="Salamov A."/>
            <person name="Braich B."/>
            <person name="Kosarev P."/>
            <person name="Mahmoud A."/>
            <person name="Hajiyev E."/>
            <person name="Babayeva S."/>
            <person name="Izzatullayeva V."/>
            <person name="Mammadov A."/>
            <person name="Mammadov A."/>
            <person name="Sharifova S."/>
            <person name="Ojaghi J."/>
            <person name="Eynullazada K."/>
            <person name="Bayramov B."/>
            <person name="Abdulazimova A."/>
            <person name="Shahmuradov I."/>
        </authorList>
    </citation>
    <scope>NUCLEOTIDE SEQUENCE [LARGE SCALE GENOMIC DNA]</scope>
    <source>
        <strain evidence="3">cv. AG2017</strain>
        <tissue evidence="2">Leaf</tissue>
    </source>
</reference>